<protein>
    <submittedName>
        <fullName evidence="2">NAD-dependent epimerase</fullName>
    </submittedName>
</protein>
<feature type="domain" description="Death" evidence="1">
    <location>
        <begin position="308"/>
        <end position="343"/>
    </location>
</feature>
<proteinExistence type="predicted"/>
<gene>
    <name evidence="2" type="ORF">DC346_11470</name>
</gene>
<dbReference type="GO" id="GO:0004029">
    <property type="term" value="F:aldehyde dehydrogenase (NAD+) activity"/>
    <property type="evidence" value="ECO:0007669"/>
    <property type="project" value="TreeGrafter"/>
</dbReference>
<dbReference type="RefSeq" id="WP_112987248.1">
    <property type="nucleotide sequence ID" value="NZ_CP131470.1"/>
</dbReference>
<dbReference type="Pfam" id="PF07993">
    <property type="entry name" value="NAD_binding_4"/>
    <property type="match status" value="1"/>
</dbReference>
<dbReference type="PANTHER" id="PTHR48079">
    <property type="entry name" value="PROTEIN YEEZ"/>
    <property type="match status" value="1"/>
</dbReference>
<organism evidence="2 3">
    <name type="scientific">Acinetobacter junii</name>
    <dbReference type="NCBI Taxonomy" id="40215"/>
    <lineage>
        <taxon>Bacteria</taxon>
        <taxon>Pseudomonadati</taxon>
        <taxon>Pseudomonadota</taxon>
        <taxon>Gammaproteobacteria</taxon>
        <taxon>Moraxellales</taxon>
        <taxon>Moraxellaceae</taxon>
        <taxon>Acinetobacter</taxon>
    </lineage>
</organism>
<dbReference type="PANTHER" id="PTHR48079:SF6">
    <property type="entry name" value="NAD(P)-BINDING DOMAIN-CONTAINING PROTEIN-RELATED"/>
    <property type="match status" value="1"/>
</dbReference>
<evidence type="ECO:0000313" key="3">
    <source>
        <dbReference type="Proteomes" id="UP000253688"/>
    </source>
</evidence>
<sequence>MKQTTLKVEQSLQVAFVAGATGFVGRFLIAELLQQGHQVFALLRNKAQQQRQLEDWLRNRNISLERFQCVQGDVTQVDLGIESSTWEQLQQVNTLYNSSALFAWDLSMRHARKVNVEGALNLLSSLNKYCKLDRAIHVSGYMLTIHSHLQQAGICLDQPETTDWNRVYQQLGAYEASKIEAHYAWMRLAEELKIDWTIIHPATVVGDALTGEIPDNQPIAQMVDLLKRKKMGAIPATPQHYLPLVTVDYLVKVMALAATENSLAQRELLVAHQQRFVLAEMFNIIATQVNQQAPTRYVPLAVLRVILKWKWLAQQLEMSKEMLDFIRTEPLNTTSLAQLIQKWNIHETDLKLALEKTSRWVGQQPKSA</sequence>
<dbReference type="InterPro" id="IPR051783">
    <property type="entry name" value="NAD(P)-dependent_oxidoreduct"/>
</dbReference>
<dbReference type="Proteomes" id="UP000253688">
    <property type="component" value="Unassembled WGS sequence"/>
</dbReference>
<dbReference type="PROSITE" id="PS50017">
    <property type="entry name" value="DEATH_DOMAIN"/>
    <property type="match status" value="1"/>
</dbReference>
<dbReference type="Gene3D" id="3.40.50.720">
    <property type="entry name" value="NAD(P)-binding Rossmann-like Domain"/>
    <property type="match status" value="1"/>
</dbReference>
<dbReference type="InterPro" id="IPR013120">
    <property type="entry name" value="FAR_NAD-bd"/>
</dbReference>
<dbReference type="SUPFAM" id="SSF51735">
    <property type="entry name" value="NAD(P)-binding Rossmann-fold domains"/>
    <property type="match status" value="1"/>
</dbReference>
<dbReference type="GO" id="GO:0005737">
    <property type="term" value="C:cytoplasm"/>
    <property type="evidence" value="ECO:0007669"/>
    <property type="project" value="TreeGrafter"/>
</dbReference>
<evidence type="ECO:0000259" key="1">
    <source>
        <dbReference type="PROSITE" id="PS50017"/>
    </source>
</evidence>
<dbReference type="STRING" id="40215.BVL33_02650"/>
<dbReference type="InterPro" id="IPR036291">
    <property type="entry name" value="NAD(P)-bd_dom_sf"/>
</dbReference>
<dbReference type="InterPro" id="IPR000488">
    <property type="entry name" value="Death_dom"/>
</dbReference>
<reference evidence="2 3" key="1">
    <citation type="submission" date="2018-04" db="EMBL/GenBank/DDBJ databases">
        <title>Acinetobacter junii Genome sequencing and assembly.</title>
        <authorList>
            <person name="Su J."/>
            <person name="Rensing C."/>
            <person name="Mazhar H.S."/>
        </authorList>
    </citation>
    <scope>NUCLEOTIDE SEQUENCE [LARGE SCALE GENOMIC DNA]</scope>
    <source>
        <strain evidence="2 3">SC22</strain>
    </source>
</reference>
<accession>A0A365PH69</accession>
<dbReference type="EMBL" id="QEWH01000068">
    <property type="protein sequence ID" value="RBA45442.1"/>
    <property type="molecule type" value="Genomic_DNA"/>
</dbReference>
<dbReference type="GO" id="GO:0007165">
    <property type="term" value="P:signal transduction"/>
    <property type="evidence" value="ECO:0007669"/>
    <property type="project" value="InterPro"/>
</dbReference>
<evidence type="ECO:0000313" key="2">
    <source>
        <dbReference type="EMBL" id="RBA45442.1"/>
    </source>
</evidence>
<comment type="caution">
    <text evidence="2">The sequence shown here is derived from an EMBL/GenBank/DDBJ whole genome shotgun (WGS) entry which is preliminary data.</text>
</comment>
<name>A0A365PH69_ACIJU</name>
<dbReference type="AlphaFoldDB" id="A0A365PH69"/>